<evidence type="ECO:0000313" key="1">
    <source>
        <dbReference type="EMBL" id="RNA17079.1"/>
    </source>
</evidence>
<keyword evidence="2" id="KW-1185">Reference proteome</keyword>
<dbReference type="EMBL" id="REGN01004539">
    <property type="protein sequence ID" value="RNA17079.1"/>
    <property type="molecule type" value="Genomic_DNA"/>
</dbReference>
<sequence>MKILLQKFRGKGRLFNYVKTFHDEKQLKLKKVVDYILVDMRLNYGKMEHIYTWKQTKAFHQYTEKKAS</sequence>
<proteinExistence type="predicted"/>
<evidence type="ECO:0000313" key="2">
    <source>
        <dbReference type="Proteomes" id="UP000276133"/>
    </source>
</evidence>
<protein>
    <submittedName>
        <fullName evidence="1">Uncharacterized protein</fullName>
    </submittedName>
</protein>
<organism evidence="1 2">
    <name type="scientific">Brachionus plicatilis</name>
    <name type="common">Marine rotifer</name>
    <name type="synonym">Brachionus muelleri</name>
    <dbReference type="NCBI Taxonomy" id="10195"/>
    <lineage>
        <taxon>Eukaryota</taxon>
        <taxon>Metazoa</taxon>
        <taxon>Spiralia</taxon>
        <taxon>Gnathifera</taxon>
        <taxon>Rotifera</taxon>
        <taxon>Eurotatoria</taxon>
        <taxon>Monogononta</taxon>
        <taxon>Pseudotrocha</taxon>
        <taxon>Ploima</taxon>
        <taxon>Brachionidae</taxon>
        <taxon>Brachionus</taxon>
    </lineage>
</organism>
<reference evidence="1 2" key="1">
    <citation type="journal article" date="2018" name="Sci. Rep.">
        <title>Genomic signatures of local adaptation to the degree of environmental predictability in rotifers.</title>
        <authorList>
            <person name="Franch-Gras L."/>
            <person name="Hahn C."/>
            <person name="Garcia-Roger E.M."/>
            <person name="Carmona M.J."/>
            <person name="Serra M."/>
            <person name="Gomez A."/>
        </authorList>
    </citation>
    <scope>NUCLEOTIDE SEQUENCE [LARGE SCALE GENOMIC DNA]</scope>
    <source>
        <strain evidence="1">HYR1</strain>
    </source>
</reference>
<comment type="caution">
    <text evidence="1">The sequence shown here is derived from an EMBL/GenBank/DDBJ whole genome shotgun (WGS) entry which is preliminary data.</text>
</comment>
<dbReference type="Proteomes" id="UP000276133">
    <property type="component" value="Unassembled WGS sequence"/>
</dbReference>
<dbReference type="AlphaFoldDB" id="A0A3M7R0S1"/>
<name>A0A3M7R0S1_BRAPC</name>
<gene>
    <name evidence="1" type="ORF">BpHYR1_040545</name>
</gene>
<accession>A0A3M7R0S1</accession>